<name>A0A9P5VHB9_9FUNG</name>
<evidence type="ECO:0000313" key="3">
    <source>
        <dbReference type="Proteomes" id="UP000696485"/>
    </source>
</evidence>
<reference evidence="2" key="1">
    <citation type="journal article" date="2020" name="Fungal Divers.">
        <title>Resolving the Mortierellaceae phylogeny through synthesis of multi-gene phylogenetics and phylogenomics.</title>
        <authorList>
            <person name="Vandepol N."/>
            <person name="Liber J."/>
            <person name="Desiro A."/>
            <person name="Na H."/>
            <person name="Kennedy M."/>
            <person name="Barry K."/>
            <person name="Grigoriev I.V."/>
            <person name="Miller A.N."/>
            <person name="O'Donnell K."/>
            <person name="Stajich J.E."/>
            <person name="Bonito G."/>
        </authorList>
    </citation>
    <scope>NUCLEOTIDE SEQUENCE</scope>
    <source>
        <strain evidence="2">NVP1</strain>
    </source>
</reference>
<dbReference type="AlphaFoldDB" id="A0A9P5VHB9"/>
<protein>
    <submittedName>
        <fullName evidence="2">Uncharacterized protein</fullName>
    </submittedName>
</protein>
<accession>A0A9P5VHB9</accession>
<dbReference type="CDD" id="cd00014">
    <property type="entry name" value="CH_SF"/>
    <property type="match status" value="1"/>
</dbReference>
<proteinExistence type="predicted"/>
<feature type="non-terminal residue" evidence="2">
    <location>
        <position position="1"/>
    </location>
</feature>
<dbReference type="PANTHER" id="PTHR38702:SF1">
    <property type="entry name" value="CALPONIN-HOMOLOGY (CH) DOMAIN-CONTAINING PROTEIN"/>
    <property type="match status" value="1"/>
</dbReference>
<dbReference type="Proteomes" id="UP000696485">
    <property type="component" value="Unassembled WGS sequence"/>
</dbReference>
<gene>
    <name evidence="2" type="ORF">BG006_000346</name>
</gene>
<dbReference type="InterPro" id="IPR036872">
    <property type="entry name" value="CH_dom_sf"/>
</dbReference>
<feature type="region of interest" description="Disordered" evidence="1">
    <location>
        <begin position="74"/>
        <end position="94"/>
    </location>
</feature>
<dbReference type="EMBL" id="JAAAUY010001052">
    <property type="protein sequence ID" value="KAF9324652.1"/>
    <property type="molecule type" value="Genomic_DNA"/>
</dbReference>
<keyword evidence="3" id="KW-1185">Reference proteome</keyword>
<dbReference type="SUPFAM" id="SSF47576">
    <property type="entry name" value="Calponin-homology domain, CH-domain"/>
    <property type="match status" value="1"/>
</dbReference>
<sequence length="404" mass="45779">ILNLEDLGHKKSFVDTIGPRSRLVSPEVLLRHCHEDIQTVLEVWGIISYPTPSAHRRNGQEQVLDSPISVDDDSSLQLGHGKDGSSSSLNTQQQRRYDSVSIDLLALLESSTKVIQSVRQYSMHARVLTSEALTIHRQAALSVIEMLSILEQTNRLHDDDSDSGYPEGYCYSRLNFGDLEEERAEMKNYLTVVQEQLFRPQAEKLETQLGQLLIANPGLRAGVSNGNVPEGYTDKDPSLPRWLDDDEWTKEDGEGISLQRCHAFLQFFRPLTRDSIPSPATDMTGFLDALSDGYILCMVFNTFIRLTNMPFGAVDKIHEDTNRTWRGADNWRFLIQACKFRLEFKIPDGSFKPIEIVRQSELGREQLQAWVKLIIERGIQEAKDTLEAKNNDVPPASPVLNLHF</sequence>
<evidence type="ECO:0000313" key="2">
    <source>
        <dbReference type="EMBL" id="KAF9324652.1"/>
    </source>
</evidence>
<dbReference type="Gene3D" id="1.10.418.10">
    <property type="entry name" value="Calponin-like domain"/>
    <property type="match status" value="1"/>
</dbReference>
<comment type="caution">
    <text evidence="2">The sequence shown here is derived from an EMBL/GenBank/DDBJ whole genome shotgun (WGS) entry which is preliminary data.</text>
</comment>
<dbReference type="PANTHER" id="PTHR38702">
    <property type="entry name" value="CALPONIN-HOMOLOGY (CH) DOMAIN-CONTAINING PROTEIN"/>
    <property type="match status" value="1"/>
</dbReference>
<feature type="compositionally biased region" description="Polar residues" evidence="1">
    <location>
        <begin position="84"/>
        <end position="94"/>
    </location>
</feature>
<evidence type="ECO:0000256" key="1">
    <source>
        <dbReference type="SAM" id="MobiDB-lite"/>
    </source>
</evidence>
<organism evidence="2 3">
    <name type="scientific">Podila minutissima</name>
    <dbReference type="NCBI Taxonomy" id="64525"/>
    <lineage>
        <taxon>Eukaryota</taxon>
        <taxon>Fungi</taxon>
        <taxon>Fungi incertae sedis</taxon>
        <taxon>Mucoromycota</taxon>
        <taxon>Mortierellomycotina</taxon>
        <taxon>Mortierellomycetes</taxon>
        <taxon>Mortierellales</taxon>
        <taxon>Mortierellaceae</taxon>
        <taxon>Podila</taxon>
    </lineage>
</organism>